<dbReference type="SUPFAM" id="SSF46785">
    <property type="entry name" value="Winged helix' DNA-binding domain"/>
    <property type="match status" value="1"/>
</dbReference>
<dbReference type="FunFam" id="1.20.1310.10:FF:000016">
    <property type="entry name" value="Cullin 2"/>
    <property type="match status" value="1"/>
</dbReference>
<dbReference type="InterPro" id="IPR016159">
    <property type="entry name" value="Cullin_repeat-like_dom_sf"/>
</dbReference>
<evidence type="ECO:0000259" key="13">
    <source>
        <dbReference type="PROSITE" id="PS50069"/>
    </source>
</evidence>
<sequence length="909" mass="104974">MSLKPRIVDFDATWRDIQGTIRGVITLDNIPRKIWNDRFSDIYSLCVAHPESLADRLYAETKQFLIDHVARLLNKVQDDGEVHLVRNYYFYWSQYSKGAGFLHSLYLYPNQQHIKVQRMSDAEMIYGSSDSNGGEQMEIGELALEVWRAGMIAPLGSRLVKLLLEAIDQDRVQHTTNIPIEAVKGTILSFVDVQGYKKKGQLQLYQELFEQPFLNASGEHYKRDAAGLLEERNVSLYMEKVIAKIDEELLRARKFLHQSSLQKVTQRCETHMVAEHLSFLYSECMNMVQGERKKDLSNMYNLLKSVPNALSVLVDTVLDHIKTQGLSAIGNLQGENIHISFVENLLTVYKKYRQQIQEVFNGDQNFMGALDKACSSVINHRPNMGKSPCRSPELLAKYCDTLLKKSSKGISETEVEEKLSQSITIFKYIDDKDVFQKFYSRMLAKRLIHQLTQSMDAEEAMINRLKQACGYEFTSKLHRMFTDMSVSSDLNNKFNIFLKKDNVELGINFGIYVLQAGAWPLGQAVVTPFALPQQLEKSVQKFEAFYHEHFNGRKLTWLHHLCLAELRLGYLKRPYVVTVEEKLSQSITIFKYIDDKDVFQKFYSRMLAKRLIHQLTQSMDAEEAMINRLKQACGYEFTSKLHRMFTDMSVSSDLNNKFNIFLKKDNVELGINFGIYVLQAGAWPLGQAVVTPFALPQQLEKSVQKFEAFYHEHFNGRKLTWLHHLCLAELRLGYLKRPYVVTVQTFQMAILLLFETVDSLTCNEIRETLQLNVDQFQRHAVSLVDSKILLAESEELTPETILRLNMDYSNKRTRFRITAAIQKESPQEVEHTMNSVEEDRKLYLQAAIVRIMKSRKVLKHNALIQEVCAQSKVSFAPSIPMIKKCIEALIDKQYLERTPHSSEEYSYVA</sequence>
<organism evidence="14 15">
    <name type="scientific">Popillia japonica</name>
    <name type="common">Japanese beetle</name>
    <dbReference type="NCBI Taxonomy" id="7064"/>
    <lineage>
        <taxon>Eukaryota</taxon>
        <taxon>Metazoa</taxon>
        <taxon>Ecdysozoa</taxon>
        <taxon>Arthropoda</taxon>
        <taxon>Hexapoda</taxon>
        <taxon>Insecta</taxon>
        <taxon>Pterygota</taxon>
        <taxon>Neoptera</taxon>
        <taxon>Endopterygota</taxon>
        <taxon>Coleoptera</taxon>
        <taxon>Polyphaga</taxon>
        <taxon>Scarabaeiformia</taxon>
        <taxon>Scarabaeidae</taxon>
        <taxon>Rutelinae</taxon>
        <taxon>Popillia</taxon>
    </lineage>
</organism>
<evidence type="ECO:0000313" key="15">
    <source>
        <dbReference type="Proteomes" id="UP001458880"/>
    </source>
</evidence>
<evidence type="ECO:0000256" key="6">
    <source>
        <dbReference type="ARBA" id="ARBA00022786"/>
    </source>
</evidence>
<dbReference type="GO" id="GO:0006511">
    <property type="term" value="P:ubiquitin-dependent protein catabolic process"/>
    <property type="evidence" value="ECO:0007669"/>
    <property type="project" value="InterPro"/>
</dbReference>
<keyword evidence="9" id="KW-0539">Nucleus</keyword>
<evidence type="ECO:0000256" key="9">
    <source>
        <dbReference type="ARBA" id="ARBA00023242"/>
    </source>
</evidence>
<reference evidence="14 15" key="1">
    <citation type="journal article" date="2024" name="BMC Genomics">
        <title>De novo assembly and annotation of Popillia japonica's genome with initial clues to its potential as an invasive pest.</title>
        <authorList>
            <person name="Cucini C."/>
            <person name="Boschi S."/>
            <person name="Funari R."/>
            <person name="Cardaioli E."/>
            <person name="Iannotti N."/>
            <person name="Marturano G."/>
            <person name="Paoli F."/>
            <person name="Bruttini M."/>
            <person name="Carapelli A."/>
            <person name="Frati F."/>
            <person name="Nardi F."/>
        </authorList>
    </citation>
    <scope>NUCLEOTIDE SEQUENCE [LARGE SCALE GENOMIC DNA]</scope>
    <source>
        <strain evidence="14">DMR45628</strain>
    </source>
</reference>
<evidence type="ECO:0000256" key="5">
    <source>
        <dbReference type="ARBA" id="ARBA00022553"/>
    </source>
</evidence>
<dbReference type="InterPro" id="IPR045093">
    <property type="entry name" value="Cullin"/>
</dbReference>
<dbReference type="SUPFAM" id="SSF74788">
    <property type="entry name" value="Cullin repeat-like"/>
    <property type="match status" value="1"/>
</dbReference>
<comment type="subcellular location">
    <subcellularLocation>
        <location evidence="1">Nucleus</location>
    </subcellularLocation>
</comment>
<dbReference type="InterPro" id="IPR016157">
    <property type="entry name" value="Cullin_CS"/>
</dbReference>
<dbReference type="Pfam" id="PF10557">
    <property type="entry name" value="Cullin_Nedd8"/>
    <property type="match status" value="1"/>
</dbReference>
<comment type="caution">
    <text evidence="14">The sequence shown here is derived from an EMBL/GenBank/DDBJ whole genome shotgun (WGS) entry which is preliminary data.</text>
</comment>
<dbReference type="SMART" id="SM00182">
    <property type="entry name" value="CULLIN"/>
    <property type="match status" value="2"/>
</dbReference>
<dbReference type="InterPro" id="IPR019559">
    <property type="entry name" value="Cullin_neddylation_domain"/>
</dbReference>
<evidence type="ECO:0000313" key="14">
    <source>
        <dbReference type="EMBL" id="KAK9745257.1"/>
    </source>
</evidence>
<keyword evidence="15" id="KW-1185">Reference proteome</keyword>
<dbReference type="SMART" id="SM00884">
    <property type="entry name" value="Cullin_Nedd8"/>
    <property type="match status" value="1"/>
</dbReference>
<evidence type="ECO:0000256" key="8">
    <source>
        <dbReference type="ARBA" id="ARBA00022990"/>
    </source>
</evidence>
<accession>A0AAW1MGE2</accession>
<dbReference type="InterPro" id="IPR016158">
    <property type="entry name" value="Cullin_homology"/>
</dbReference>
<dbReference type="FunFam" id="3.30.230.130:FF:000003">
    <property type="entry name" value="Cullin 2"/>
    <property type="match status" value="1"/>
</dbReference>
<evidence type="ECO:0000256" key="4">
    <source>
        <dbReference type="ARBA" id="ARBA00022499"/>
    </source>
</evidence>
<dbReference type="FunFam" id="1.10.10.10:FF:000014">
    <property type="entry name" value="Cullin 1"/>
    <property type="match status" value="1"/>
</dbReference>
<dbReference type="InterPro" id="IPR036317">
    <property type="entry name" value="Cullin_homology_sf"/>
</dbReference>
<dbReference type="InterPro" id="IPR001373">
    <property type="entry name" value="Cullin_N"/>
</dbReference>
<dbReference type="AlphaFoldDB" id="A0AAW1MGE2"/>
<dbReference type="GO" id="GO:0031625">
    <property type="term" value="F:ubiquitin protein ligase binding"/>
    <property type="evidence" value="ECO:0007669"/>
    <property type="project" value="InterPro"/>
</dbReference>
<dbReference type="FunFam" id="1.20.1310.10:FF:000022">
    <property type="entry name" value="Cullin-2 isoform 2"/>
    <property type="match status" value="1"/>
</dbReference>
<dbReference type="InterPro" id="IPR036388">
    <property type="entry name" value="WH-like_DNA-bd_sf"/>
</dbReference>
<evidence type="ECO:0000256" key="2">
    <source>
        <dbReference type="ARBA" id="ARBA00004906"/>
    </source>
</evidence>
<feature type="domain" description="Cullin family profile" evidence="13">
    <location>
        <begin position="390"/>
        <end position="784"/>
    </location>
</feature>
<dbReference type="PROSITE" id="PS01256">
    <property type="entry name" value="CULLIN_1"/>
    <property type="match status" value="1"/>
</dbReference>
<dbReference type="EMBL" id="JASPKY010000050">
    <property type="protein sequence ID" value="KAK9745257.1"/>
    <property type="molecule type" value="Genomic_DNA"/>
</dbReference>
<keyword evidence="5" id="KW-0597">Phosphoprotein</keyword>
<evidence type="ECO:0000256" key="11">
    <source>
        <dbReference type="PROSITE-ProRule" id="PRU00330"/>
    </source>
</evidence>
<name>A0AAW1MGE2_POPJA</name>
<dbReference type="Gene3D" id="1.20.1310.10">
    <property type="entry name" value="Cullin Repeats"/>
    <property type="match status" value="5"/>
</dbReference>
<comment type="similarity">
    <text evidence="3 11 12">Belongs to the cullin family.</text>
</comment>
<dbReference type="SUPFAM" id="SSF75632">
    <property type="entry name" value="Cullin homology domain"/>
    <property type="match status" value="2"/>
</dbReference>
<evidence type="ECO:0000256" key="7">
    <source>
        <dbReference type="ARBA" id="ARBA00022843"/>
    </source>
</evidence>
<dbReference type="Pfam" id="PF00888">
    <property type="entry name" value="Cullin"/>
    <property type="match status" value="2"/>
</dbReference>
<dbReference type="PROSITE" id="PS50069">
    <property type="entry name" value="CULLIN_2"/>
    <property type="match status" value="1"/>
</dbReference>
<gene>
    <name evidence="14" type="ORF">QE152_g7023</name>
</gene>
<protein>
    <recommendedName>
        <fullName evidence="10">Cullin-2</fullName>
    </recommendedName>
</protein>
<dbReference type="Pfam" id="PF26557">
    <property type="entry name" value="Cullin_AB"/>
    <property type="match status" value="1"/>
</dbReference>
<dbReference type="GO" id="GO:0031981">
    <property type="term" value="C:nuclear lumen"/>
    <property type="evidence" value="ECO:0007669"/>
    <property type="project" value="UniProtKB-ARBA"/>
</dbReference>
<dbReference type="InterPro" id="IPR036390">
    <property type="entry name" value="WH_DNA-bd_sf"/>
</dbReference>
<proteinExistence type="inferred from homology"/>
<evidence type="ECO:0000256" key="12">
    <source>
        <dbReference type="RuleBase" id="RU003829"/>
    </source>
</evidence>
<dbReference type="Proteomes" id="UP001458880">
    <property type="component" value="Unassembled WGS sequence"/>
</dbReference>
<dbReference type="FunFam" id="1.20.1310.10:FF:000012">
    <property type="entry name" value="Cullin 2"/>
    <property type="match status" value="2"/>
</dbReference>
<keyword evidence="7" id="KW-0832">Ubl conjugation</keyword>
<keyword evidence="4" id="KW-1017">Isopeptide bond</keyword>
<keyword evidence="6" id="KW-0833">Ubl conjugation pathway</keyword>
<evidence type="ECO:0000256" key="10">
    <source>
        <dbReference type="ARBA" id="ARBA00069610"/>
    </source>
</evidence>
<evidence type="ECO:0000256" key="3">
    <source>
        <dbReference type="ARBA" id="ARBA00006019"/>
    </source>
</evidence>
<evidence type="ECO:0000256" key="1">
    <source>
        <dbReference type="ARBA" id="ARBA00004123"/>
    </source>
</evidence>
<keyword evidence="8" id="KW-0007">Acetylation</keyword>
<dbReference type="GO" id="GO:0031462">
    <property type="term" value="C:Cul2-RING ubiquitin ligase complex"/>
    <property type="evidence" value="ECO:0007669"/>
    <property type="project" value="UniProtKB-ARBA"/>
</dbReference>
<dbReference type="InterPro" id="IPR059120">
    <property type="entry name" value="Cullin-like_AB"/>
</dbReference>
<comment type="pathway">
    <text evidence="2">Protein modification; protein ubiquitination.</text>
</comment>
<dbReference type="Gene3D" id="1.10.10.10">
    <property type="entry name" value="Winged helix-like DNA-binding domain superfamily/Winged helix DNA-binding domain"/>
    <property type="match status" value="1"/>
</dbReference>
<dbReference type="PANTHER" id="PTHR11932">
    <property type="entry name" value="CULLIN"/>
    <property type="match status" value="1"/>
</dbReference>
<dbReference type="Gene3D" id="3.30.230.130">
    <property type="entry name" value="Cullin, Chain C, Domain 2"/>
    <property type="match status" value="1"/>
</dbReference>